<dbReference type="RefSeq" id="WP_260725851.1">
    <property type="nucleotide sequence ID" value="NZ_BAAABS010000027.1"/>
</dbReference>
<dbReference type="EMBL" id="CP073721">
    <property type="protein sequence ID" value="UWZ36513.1"/>
    <property type="molecule type" value="Genomic_DNA"/>
</dbReference>
<reference evidence="2" key="1">
    <citation type="submission" date="2021-04" db="EMBL/GenBank/DDBJ databases">
        <title>Biosynthetic gene clusters of Dactylosporangioum roseum.</title>
        <authorList>
            <person name="Hartkoorn R.C."/>
            <person name="Beaudoing E."/>
            <person name="Hot D."/>
            <person name="Moureu S."/>
        </authorList>
    </citation>
    <scope>NUCLEOTIDE SEQUENCE</scope>
    <source>
        <strain evidence="2">NRRL B-16295</strain>
    </source>
</reference>
<evidence type="ECO:0000256" key="1">
    <source>
        <dbReference type="SAM" id="MobiDB-lite"/>
    </source>
</evidence>
<gene>
    <name evidence="2" type="ORF">Drose_36800</name>
</gene>
<feature type="compositionally biased region" description="Basic and acidic residues" evidence="1">
    <location>
        <begin position="153"/>
        <end position="163"/>
    </location>
</feature>
<dbReference type="Proteomes" id="UP001058271">
    <property type="component" value="Chromosome"/>
</dbReference>
<evidence type="ECO:0000313" key="3">
    <source>
        <dbReference type="Proteomes" id="UP001058271"/>
    </source>
</evidence>
<evidence type="ECO:0000313" key="2">
    <source>
        <dbReference type="EMBL" id="UWZ36513.1"/>
    </source>
</evidence>
<organism evidence="2 3">
    <name type="scientific">Dactylosporangium roseum</name>
    <dbReference type="NCBI Taxonomy" id="47989"/>
    <lineage>
        <taxon>Bacteria</taxon>
        <taxon>Bacillati</taxon>
        <taxon>Actinomycetota</taxon>
        <taxon>Actinomycetes</taxon>
        <taxon>Micromonosporales</taxon>
        <taxon>Micromonosporaceae</taxon>
        <taxon>Dactylosporangium</taxon>
    </lineage>
</organism>
<name>A0ABY5Z705_9ACTN</name>
<dbReference type="SUPFAM" id="SSF143100">
    <property type="entry name" value="TTHA1013/TTHA0281-like"/>
    <property type="match status" value="1"/>
</dbReference>
<dbReference type="InterPro" id="IPR035069">
    <property type="entry name" value="TTHA1013/TTHA0281-like"/>
</dbReference>
<feature type="compositionally biased region" description="Polar residues" evidence="1">
    <location>
        <begin position="168"/>
        <end position="177"/>
    </location>
</feature>
<protein>
    <recommendedName>
        <fullName evidence="4">Type II toxin-antitoxin system HicB family antitoxin</fullName>
    </recommendedName>
</protein>
<feature type="compositionally biased region" description="Polar residues" evidence="1">
    <location>
        <begin position="122"/>
        <end position="136"/>
    </location>
</feature>
<dbReference type="Gene3D" id="3.30.160.250">
    <property type="match status" value="1"/>
</dbReference>
<proteinExistence type="predicted"/>
<keyword evidence="3" id="KW-1185">Reference proteome</keyword>
<feature type="region of interest" description="Disordered" evidence="1">
    <location>
        <begin position="122"/>
        <end position="177"/>
    </location>
</feature>
<evidence type="ECO:0008006" key="4">
    <source>
        <dbReference type="Google" id="ProtNLM"/>
    </source>
</evidence>
<sequence length="177" mass="19010">MKTYTATCRRSGAWWAISVPELKGLHTQARRLSEAEAMVRDALALFLDVAPDSFAVTLHPEVPEARCELAEALDARQAAREADQKSTTATAAAVQRLAALGITGRDAAQLLGLSPQRVSQIASSSPAIRKTTQPSTALRIERHRRKAAANREQAARRAQERKAAKAPSDSTAARSGT</sequence>
<accession>A0ABY5Z705</accession>